<comment type="caution">
    <text evidence="1">The sequence shown here is derived from an EMBL/GenBank/DDBJ whole genome shotgun (WGS) entry which is preliminary data.</text>
</comment>
<evidence type="ECO:0000313" key="1">
    <source>
        <dbReference type="EMBL" id="NHO53106.1"/>
    </source>
</evidence>
<dbReference type="AlphaFoldDB" id="A0A967ECC2"/>
<proteinExistence type="predicted"/>
<dbReference type="RefSeq" id="WP_166313251.1">
    <property type="nucleotide sequence ID" value="NZ_WOTH01000005.1"/>
</dbReference>
<dbReference type="Proteomes" id="UP000597459">
    <property type="component" value="Unassembled WGS sequence"/>
</dbReference>
<organism evidence="1 2">
    <name type="scientific">Acetobacter estunensis</name>
    <dbReference type="NCBI Taxonomy" id="104097"/>
    <lineage>
        <taxon>Bacteria</taxon>
        <taxon>Pseudomonadati</taxon>
        <taxon>Pseudomonadota</taxon>
        <taxon>Alphaproteobacteria</taxon>
        <taxon>Acetobacterales</taxon>
        <taxon>Acetobacteraceae</taxon>
        <taxon>Acetobacter</taxon>
    </lineage>
</organism>
<accession>A0A967ECC2</accession>
<evidence type="ECO:0008006" key="3">
    <source>
        <dbReference type="Google" id="ProtNLM"/>
    </source>
</evidence>
<dbReference type="Gene3D" id="1.25.40.10">
    <property type="entry name" value="Tetratricopeptide repeat domain"/>
    <property type="match status" value="1"/>
</dbReference>
<evidence type="ECO:0000313" key="2">
    <source>
        <dbReference type="Proteomes" id="UP000597459"/>
    </source>
</evidence>
<name>A0A967ECC2_9PROT</name>
<dbReference type="EMBL" id="WOTH01000005">
    <property type="protein sequence ID" value="NHO53106.1"/>
    <property type="molecule type" value="Genomic_DNA"/>
</dbReference>
<dbReference type="InterPro" id="IPR011990">
    <property type="entry name" value="TPR-like_helical_dom_sf"/>
</dbReference>
<sequence length="213" mass="22613">MSSDMQRKARPSAPHGGSRGGLFRMLAVLTVWGAIPSVLCHAAPPTTATPAPAPKDSKTDLVARLAHAQSAQEAALIRQALEGLRLKPIRPATQLLVRRATRELGEEKPAEAIEDMGAALALQSDVAALWRMRAQTRLSGGDARGAISDLGEALQRDPEDAQSWQTLTSAEEAAGANDAALKAWEHVMALDPLTPGAVKTYDKLKLKAYGQPT</sequence>
<protein>
    <recommendedName>
        <fullName evidence="3">Tetratricopeptide repeat protein</fullName>
    </recommendedName>
</protein>
<gene>
    <name evidence="1" type="ORF">GOB87_03910</name>
</gene>
<reference evidence="1" key="1">
    <citation type="submission" date="2019-11" db="EMBL/GenBank/DDBJ databases">
        <title>Description of new Acetobacter species.</title>
        <authorList>
            <person name="Cleenwerck I."/>
            <person name="Sombolestani A.S."/>
        </authorList>
    </citation>
    <scope>NUCLEOTIDE SEQUENCE</scope>
    <source>
        <strain evidence="1">LMG 1626</strain>
    </source>
</reference>
<keyword evidence="2" id="KW-1185">Reference proteome</keyword>
<dbReference type="SUPFAM" id="SSF48452">
    <property type="entry name" value="TPR-like"/>
    <property type="match status" value="1"/>
</dbReference>